<dbReference type="AlphaFoldDB" id="A0AAD9H499"/>
<evidence type="ECO:0000256" key="3">
    <source>
        <dbReference type="ARBA" id="ARBA00022723"/>
    </source>
</evidence>
<dbReference type="PRINTS" id="PR00385">
    <property type="entry name" value="P450"/>
</dbReference>
<reference evidence="6" key="1">
    <citation type="submission" date="2021-06" db="EMBL/GenBank/DDBJ databases">
        <title>Comparative genomics, transcriptomics and evolutionary studies reveal genomic signatures of adaptation to plant cell wall in hemibiotrophic fungi.</title>
        <authorList>
            <consortium name="DOE Joint Genome Institute"/>
            <person name="Baroncelli R."/>
            <person name="Diaz J.F."/>
            <person name="Benocci T."/>
            <person name="Peng M."/>
            <person name="Battaglia E."/>
            <person name="Haridas S."/>
            <person name="Andreopoulos W."/>
            <person name="Labutti K."/>
            <person name="Pangilinan J."/>
            <person name="Floch G.L."/>
            <person name="Makela M.R."/>
            <person name="Henrissat B."/>
            <person name="Grigoriev I.V."/>
            <person name="Crouch J.A."/>
            <person name="De Vries R.P."/>
            <person name="Sukno S.A."/>
            <person name="Thon M.R."/>
        </authorList>
    </citation>
    <scope>NUCLEOTIDE SEQUENCE</scope>
    <source>
        <strain evidence="6">MAFF235873</strain>
    </source>
</reference>
<evidence type="ECO:0000256" key="2">
    <source>
        <dbReference type="ARBA" id="ARBA00022617"/>
    </source>
</evidence>
<keyword evidence="7" id="KW-1185">Reference proteome</keyword>
<dbReference type="GO" id="GO:0016705">
    <property type="term" value="F:oxidoreductase activity, acting on paired donors, with incorporation or reduction of molecular oxygen"/>
    <property type="evidence" value="ECO:0007669"/>
    <property type="project" value="InterPro"/>
</dbReference>
<dbReference type="PRINTS" id="PR00463">
    <property type="entry name" value="EP450I"/>
</dbReference>
<feature type="binding site" description="axial binding residue" evidence="5">
    <location>
        <position position="502"/>
    </location>
    <ligand>
        <name>heme</name>
        <dbReference type="ChEBI" id="CHEBI:30413"/>
    </ligand>
    <ligandPart>
        <name>Fe</name>
        <dbReference type="ChEBI" id="CHEBI:18248"/>
    </ligandPart>
</feature>
<keyword evidence="3 5" id="KW-0479">Metal-binding</keyword>
<dbReference type="PANTHER" id="PTHR24305:SF166">
    <property type="entry name" value="CYTOCHROME P450 12A4, MITOCHONDRIAL-RELATED"/>
    <property type="match status" value="1"/>
</dbReference>
<dbReference type="InterPro" id="IPR001128">
    <property type="entry name" value="Cyt_P450"/>
</dbReference>
<dbReference type="InterPro" id="IPR050121">
    <property type="entry name" value="Cytochrome_P450_monoxygenase"/>
</dbReference>
<keyword evidence="4 5" id="KW-0408">Iron</keyword>
<dbReference type="Proteomes" id="UP001232148">
    <property type="component" value="Unassembled WGS sequence"/>
</dbReference>
<accession>A0AAD9H499</accession>
<evidence type="ECO:0000313" key="7">
    <source>
        <dbReference type="Proteomes" id="UP001232148"/>
    </source>
</evidence>
<dbReference type="GO" id="GO:0020037">
    <property type="term" value="F:heme binding"/>
    <property type="evidence" value="ECO:0007669"/>
    <property type="project" value="InterPro"/>
</dbReference>
<evidence type="ECO:0000256" key="5">
    <source>
        <dbReference type="PIRSR" id="PIRSR602401-1"/>
    </source>
</evidence>
<name>A0AAD9H499_9PEZI</name>
<dbReference type="InterPro" id="IPR002401">
    <property type="entry name" value="Cyt_P450_E_grp-I"/>
</dbReference>
<sequence>MDSITLTAALIFTLHLLSYFFHSVLCLVRNIRIAKQTGIPVVWSPVSSFNPLWIIICKRAVPFFQRLPFGFGNWTKYSTLDWTWVDRTTGGSESTVHKRYGDTFVNVTPRDVEIHTCDHHVSDQILRKYTNDFPKISHYAKVLDVLGTSLVSSDGDAWTRHRKATVATLSDKTNALVWAEAIRQTRQMVQHYEEVSKGCILDPIEDVRELYLHVFTRVCYGVAYNFKQPEQIPTGHWLGYKTCLYTSIKGILMLRLIPWSIMRLPYIPLPSRVRTFRQAIMEMQQYLDEMITNCRSSISGDTKRDSQNLLSFMVRRGKESQYNPKTDIWLSDSEIRGNLFTYALGGHESSAHTLSFALYLLAAHPETQDWLIQEINQVIASNANWMSDEAFIGLYSRLPRCQAVILETLRLYPSVTVIPKYTNTATTLSINGSNRYIPPNTNVFVNMPSIQIRESIWGSDAGLWNPGRWVVGPAVDDAQNRERVQSPPDGAFLAWAEGKRACPGRRFSQVGLVAALVGIFTSHRIEVMPNEGEAPSEARMRAHAAVNNTYAVMTVHMYNPYSVKIRMVKKENGFDYGGGV</sequence>
<dbReference type="Pfam" id="PF00067">
    <property type="entry name" value="p450"/>
    <property type="match status" value="1"/>
</dbReference>
<dbReference type="GO" id="GO:0005506">
    <property type="term" value="F:iron ion binding"/>
    <property type="evidence" value="ECO:0007669"/>
    <property type="project" value="InterPro"/>
</dbReference>
<keyword evidence="2 5" id="KW-0349">Heme</keyword>
<dbReference type="Gene3D" id="1.10.630.10">
    <property type="entry name" value="Cytochrome P450"/>
    <property type="match status" value="1"/>
</dbReference>
<dbReference type="PANTHER" id="PTHR24305">
    <property type="entry name" value="CYTOCHROME P450"/>
    <property type="match status" value="1"/>
</dbReference>
<gene>
    <name evidence="6" type="ORF">LX32DRAFT_575670</name>
</gene>
<evidence type="ECO:0000256" key="1">
    <source>
        <dbReference type="ARBA" id="ARBA00010617"/>
    </source>
</evidence>
<protein>
    <submittedName>
        <fullName evidence="6">Cytochrome P450</fullName>
    </submittedName>
</protein>
<organism evidence="6 7">
    <name type="scientific">Colletotrichum zoysiae</name>
    <dbReference type="NCBI Taxonomy" id="1216348"/>
    <lineage>
        <taxon>Eukaryota</taxon>
        <taxon>Fungi</taxon>
        <taxon>Dikarya</taxon>
        <taxon>Ascomycota</taxon>
        <taxon>Pezizomycotina</taxon>
        <taxon>Sordariomycetes</taxon>
        <taxon>Hypocreomycetidae</taxon>
        <taxon>Glomerellales</taxon>
        <taxon>Glomerellaceae</taxon>
        <taxon>Colletotrichum</taxon>
        <taxon>Colletotrichum graminicola species complex</taxon>
    </lineage>
</organism>
<comment type="similarity">
    <text evidence="1">Belongs to the cytochrome P450 family.</text>
</comment>
<dbReference type="EMBL" id="MU843122">
    <property type="protein sequence ID" value="KAK2021244.1"/>
    <property type="molecule type" value="Genomic_DNA"/>
</dbReference>
<proteinExistence type="inferred from homology"/>
<evidence type="ECO:0000256" key="4">
    <source>
        <dbReference type="ARBA" id="ARBA00023004"/>
    </source>
</evidence>
<comment type="cofactor">
    <cofactor evidence="5">
        <name>heme</name>
        <dbReference type="ChEBI" id="CHEBI:30413"/>
    </cofactor>
</comment>
<evidence type="ECO:0000313" key="6">
    <source>
        <dbReference type="EMBL" id="KAK2021244.1"/>
    </source>
</evidence>
<dbReference type="GO" id="GO:0004497">
    <property type="term" value="F:monooxygenase activity"/>
    <property type="evidence" value="ECO:0007669"/>
    <property type="project" value="InterPro"/>
</dbReference>
<dbReference type="InterPro" id="IPR036396">
    <property type="entry name" value="Cyt_P450_sf"/>
</dbReference>
<comment type="caution">
    <text evidence="6">The sequence shown here is derived from an EMBL/GenBank/DDBJ whole genome shotgun (WGS) entry which is preliminary data.</text>
</comment>
<dbReference type="SUPFAM" id="SSF48264">
    <property type="entry name" value="Cytochrome P450"/>
    <property type="match status" value="1"/>
</dbReference>